<comment type="catalytic activity">
    <reaction evidence="7">
        <text>a 5'-end triphospho-ribonucleoside in mRNA + H2O = a 5'-end diphospho-ribonucleoside in mRNA + phosphate + H(+)</text>
        <dbReference type="Rhea" id="RHEA:67004"/>
        <dbReference type="Rhea" id="RHEA-COMP:17164"/>
        <dbReference type="Rhea" id="RHEA-COMP:17165"/>
        <dbReference type="ChEBI" id="CHEBI:15377"/>
        <dbReference type="ChEBI" id="CHEBI:15378"/>
        <dbReference type="ChEBI" id="CHEBI:43474"/>
        <dbReference type="ChEBI" id="CHEBI:167616"/>
        <dbReference type="ChEBI" id="CHEBI:167618"/>
        <dbReference type="EC" id="3.6.1.74"/>
    </reaction>
    <physiologicalReaction direction="left-to-right" evidence="7">
        <dbReference type="Rhea" id="RHEA:67005"/>
    </physiologicalReaction>
</comment>
<dbReference type="Proteomes" id="UP001194580">
    <property type="component" value="Unassembled WGS sequence"/>
</dbReference>
<comment type="function">
    <text evidence="8">First step of mRNA capping. Converts the 5'-triphosphate end of a nascent mRNA chain into a diphosphate end.</text>
</comment>
<dbReference type="GO" id="GO:0006370">
    <property type="term" value="P:7-methylguanosine mRNA capping"/>
    <property type="evidence" value="ECO:0007669"/>
    <property type="project" value="UniProtKB-UniRule"/>
</dbReference>
<dbReference type="InterPro" id="IPR033469">
    <property type="entry name" value="CYTH-like_dom_sf"/>
</dbReference>
<feature type="region of interest" description="Disordered" evidence="9">
    <location>
        <begin position="163"/>
        <end position="187"/>
    </location>
</feature>
<dbReference type="GO" id="GO:0140818">
    <property type="term" value="F:mRNA 5'-triphosphate monophosphatase activity"/>
    <property type="evidence" value="ECO:0007669"/>
    <property type="project" value="UniProtKB-EC"/>
</dbReference>
<dbReference type="InterPro" id="IPR040343">
    <property type="entry name" value="Cet1/Ctl1"/>
</dbReference>
<comment type="cofactor">
    <cofactor evidence="1 8">
        <name>Mg(2+)</name>
        <dbReference type="ChEBI" id="CHEBI:18420"/>
    </cofactor>
</comment>
<keyword evidence="5 8" id="KW-0378">Hydrolase</keyword>
<dbReference type="GO" id="GO:0031533">
    <property type="term" value="C:mRNA capping enzyme complex"/>
    <property type="evidence" value="ECO:0007669"/>
    <property type="project" value="UniProtKB-UniRule"/>
</dbReference>
<comment type="subunit">
    <text evidence="8">Heterodimer. The mRNA-capping enzyme is composed of two separate chains alpha and beta, respectively a mRNA guanylyltransferase and an mRNA 5'-triphosphate monophosphatase.</text>
</comment>
<dbReference type="CDD" id="cd07470">
    <property type="entry name" value="CYTH-like_mRNA_RTPase"/>
    <property type="match status" value="1"/>
</dbReference>
<feature type="non-terminal residue" evidence="11">
    <location>
        <position position="187"/>
    </location>
</feature>
<dbReference type="EC" id="3.6.1.74" evidence="8"/>
<dbReference type="GO" id="GO:0004651">
    <property type="term" value="F:polynucleotide 5'-phosphatase activity"/>
    <property type="evidence" value="ECO:0007669"/>
    <property type="project" value="UniProtKB-UniRule"/>
</dbReference>
<dbReference type="Pfam" id="PF02940">
    <property type="entry name" value="mRNA_triPase"/>
    <property type="match status" value="1"/>
</dbReference>
<evidence type="ECO:0000256" key="6">
    <source>
        <dbReference type="ARBA" id="ARBA00023242"/>
    </source>
</evidence>
<comment type="subcellular location">
    <subcellularLocation>
        <location evidence="2 8">Nucleus</location>
    </subcellularLocation>
</comment>
<dbReference type="PANTHER" id="PTHR28118">
    <property type="entry name" value="POLYNUCLEOTIDE 5'-TRIPHOSPHATASE-RELATED"/>
    <property type="match status" value="1"/>
</dbReference>
<dbReference type="SUPFAM" id="SSF55154">
    <property type="entry name" value="CYTH-like phosphatases"/>
    <property type="match status" value="1"/>
</dbReference>
<keyword evidence="4 8" id="KW-0507">mRNA processing</keyword>
<dbReference type="InterPro" id="IPR004206">
    <property type="entry name" value="mRNA_triPase_Cet1"/>
</dbReference>
<dbReference type="PANTHER" id="PTHR28118:SF1">
    <property type="entry name" value="POLYNUCLEOTIDE 5'-TRIPHOSPHATASE CTL1-RELATED"/>
    <property type="match status" value="1"/>
</dbReference>
<reference evidence="11" key="1">
    <citation type="journal article" date="2020" name="Fungal Divers.">
        <title>Resolving the Mortierellaceae phylogeny through synthesis of multi-gene phylogenetics and phylogenomics.</title>
        <authorList>
            <person name="Vandepol N."/>
            <person name="Liber J."/>
            <person name="Desiro A."/>
            <person name="Na H."/>
            <person name="Kennedy M."/>
            <person name="Barry K."/>
            <person name="Grigoriev I.V."/>
            <person name="Miller A.N."/>
            <person name="O'Donnell K."/>
            <person name="Stajich J.E."/>
            <person name="Bonito G."/>
        </authorList>
    </citation>
    <scope>NUCLEOTIDE SEQUENCE</scope>
    <source>
        <strain evidence="11">NRRL 28262</strain>
    </source>
</reference>
<evidence type="ECO:0000313" key="11">
    <source>
        <dbReference type="EMBL" id="KAG0252019.1"/>
    </source>
</evidence>
<gene>
    <name evidence="11" type="primary">CET1</name>
    <name evidence="11" type="ORF">BGZ95_006728</name>
</gene>
<evidence type="ECO:0000313" key="12">
    <source>
        <dbReference type="Proteomes" id="UP001194580"/>
    </source>
</evidence>
<evidence type="ECO:0000256" key="5">
    <source>
        <dbReference type="ARBA" id="ARBA00022801"/>
    </source>
</evidence>
<evidence type="ECO:0000256" key="2">
    <source>
        <dbReference type="ARBA" id="ARBA00004123"/>
    </source>
</evidence>
<evidence type="ECO:0000256" key="7">
    <source>
        <dbReference type="ARBA" id="ARBA00047740"/>
    </source>
</evidence>
<evidence type="ECO:0000256" key="3">
    <source>
        <dbReference type="ARBA" id="ARBA00006345"/>
    </source>
</evidence>
<comment type="caution">
    <text evidence="11">The sequence shown here is derived from an EMBL/GenBank/DDBJ whole genome shotgun (WGS) entry which is preliminary data.</text>
</comment>
<keyword evidence="6 8" id="KW-0539">Nucleus</keyword>
<protein>
    <recommendedName>
        <fullName evidence="8">mRNA-capping enzyme subunit beta</fullName>
        <ecNumber evidence="8">3.6.1.74</ecNumber>
    </recommendedName>
    <alternativeName>
        <fullName evidence="8">mRNA 5'-phosphatase</fullName>
    </alternativeName>
    <alternativeName>
        <fullName evidence="8">mRNA 5'-triphosphate monophosphatase</fullName>
    </alternativeName>
</protein>
<organism evidence="11 12">
    <name type="scientific">Linnemannia exigua</name>
    <dbReference type="NCBI Taxonomy" id="604196"/>
    <lineage>
        <taxon>Eukaryota</taxon>
        <taxon>Fungi</taxon>
        <taxon>Fungi incertae sedis</taxon>
        <taxon>Mucoromycota</taxon>
        <taxon>Mortierellomycotina</taxon>
        <taxon>Mortierellomycetes</taxon>
        <taxon>Mortierellales</taxon>
        <taxon>Mortierellaceae</taxon>
        <taxon>Linnemannia</taxon>
    </lineage>
</organism>
<comment type="similarity">
    <text evidence="3 8">Belongs to the fungal TPase family.</text>
</comment>
<dbReference type="Gene3D" id="3.20.100.10">
    <property type="entry name" value="mRNA triphosphatase Cet1-like"/>
    <property type="match status" value="1"/>
</dbReference>
<evidence type="ECO:0000259" key="10">
    <source>
        <dbReference type="Pfam" id="PF02940"/>
    </source>
</evidence>
<feature type="domain" description="mRNA triphosphatase Cet1-like" evidence="10">
    <location>
        <begin position="1"/>
        <end position="171"/>
    </location>
</feature>
<name>A0AAD4D2F5_9FUNG</name>
<dbReference type="AlphaFoldDB" id="A0AAD4D2F5"/>
<keyword evidence="12" id="KW-1185">Reference proteome</keyword>
<accession>A0AAD4D2F5</accession>
<evidence type="ECO:0000256" key="1">
    <source>
        <dbReference type="ARBA" id="ARBA00001946"/>
    </source>
</evidence>
<keyword evidence="8" id="KW-0506">mRNA capping</keyword>
<evidence type="ECO:0000256" key="4">
    <source>
        <dbReference type="ARBA" id="ARBA00022664"/>
    </source>
</evidence>
<evidence type="ECO:0000256" key="9">
    <source>
        <dbReference type="SAM" id="MobiDB-lite"/>
    </source>
</evidence>
<evidence type="ECO:0000256" key="8">
    <source>
        <dbReference type="RuleBase" id="RU367053"/>
    </source>
</evidence>
<proteinExistence type="inferred from homology"/>
<sequence length="187" mass="21289">IEAKIGILMDRTTGKRIEMPIMSEVVLMPQARAGWYTFSSDMTVAQHAHFNGCLNKSHKLSQQQEPNVVYKHTYEKDQFYNIQGHKTRVTRDQKTNEVLGTVRKDRIADLDIFSPGRPFDYRVSVNVEVPVPFPGDNAQPQRERQKNRVSYRLNNLKIDLTQVKSNNNSNNPAQPPSYTGSVLGDDG</sequence>
<dbReference type="InterPro" id="IPR037009">
    <property type="entry name" value="mRNA_triPase_Cet1_sf"/>
</dbReference>
<dbReference type="EMBL" id="JAAAIL010003169">
    <property type="protein sequence ID" value="KAG0252019.1"/>
    <property type="molecule type" value="Genomic_DNA"/>
</dbReference>